<keyword evidence="1" id="KW-0853">WD repeat</keyword>
<evidence type="ECO:0000256" key="1">
    <source>
        <dbReference type="ARBA" id="ARBA00022574"/>
    </source>
</evidence>
<feature type="compositionally biased region" description="Acidic residues" evidence="3">
    <location>
        <begin position="40"/>
        <end position="59"/>
    </location>
</feature>
<sequence>MPPKRVLDPILTLPVPSTVNSVCFVSPLQESYDLSKPSVLDDDDGNGDDSDSSDDEEEELIFRSSSLVQKSDDHQYPPSRGHSLTSLHGRFLATCHQDSGEALLWDLQRNKRVLTIQTNRDGGGLCVKRTANTSRIVFQTRDNQGTVSLHAIDQQQQKQQQQQEEDTTSSSIIRQYSTNHQGFCEAAPCVGDEHLIALPCGEETKVKVMDHRASEPVATLSVDGHGMITSLAMIRHPTGERNVMVCCGAEDGSIILHDVTQSTKCTTTTSSTTTTMTSTSTSYSLGKEPVLTVDVTPSQSKNETKNEHGTSSFLVGAGLAGDGEEVLELEPAKAGRAVLLKASFAPDRSTFLQNNTESFGWTVQQRARLSTCRVDETSYGKPGVGICRFRPDDGRIFAIGGWDYRVRLFERTHGQPLAIIKSTVGGSLSALDWAPDASRSGLLASASRDVNIVHVWKCYGK</sequence>
<dbReference type="PANTHER" id="PTHR19854:SF1">
    <property type="entry name" value="GUANINE NUCLEOTIDE-BINDING PROTEIN SUBUNIT BETA-LIKE PROTEIN 1"/>
    <property type="match status" value="1"/>
</dbReference>
<dbReference type="PANTHER" id="PTHR19854">
    <property type="entry name" value="TRANSDUCIN BETA-LIKE 3"/>
    <property type="match status" value="1"/>
</dbReference>
<accession>A0A9K3KYJ8</accession>
<comment type="caution">
    <text evidence="4">The sequence shown here is derived from an EMBL/GenBank/DDBJ whole genome shotgun (WGS) entry which is preliminary data.</text>
</comment>
<evidence type="ECO:0000256" key="3">
    <source>
        <dbReference type="SAM" id="MobiDB-lite"/>
    </source>
</evidence>
<evidence type="ECO:0000313" key="4">
    <source>
        <dbReference type="EMBL" id="KAG7351774.1"/>
    </source>
</evidence>
<proteinExistence type="predicted"/>
<protein>
    <submittedName>
        <fullName evidence="4">Uncharacterized protein</fullName>
    </submittedName>
</protein>
<dbReference type="Proteomes" id="UP000693970">
    <property type="component" value="Unassembled WGS sequence"/>
</dbReference>
<gene>
    <name evidence="4" type="ORF">IV203_007822</name>
</gene>
<dbReference type="EMBL" id="JAGRRH010000017">
    <property type="protein sequence ID" value="KAG7351774.1"/>
    <property type="molecule type" value="Genomic_DNA"/>
</dbReference>
<organism evidence="4 5">
    <name type="scientific">Nitzschia inconspicua</name>
    <dbReference type="NCBI Taxonomy" id="303405"/>
    <lineage>
        <taxon>Eukaryota</taxon>
        <taxon>Sar</taxon>
        <taxon>Stramenopiles</taxon>
        <taxon>Ochrophyta</taxon>
        <taxon>Bacillariophyta</taxon>
        <taxon>Bacillariophyceae</taxon>
        <taxon>Bacillariophycidae</taxon>
        <taxon>Bacillariales</taxon>
        <taxon>Bacillariaceae</taxon>
        <taxon>Nitzschia</taxon>
    </lineage>
</organism>
<reference evidence="4" key="2">
    <citation type="submission" date="2021-04" db="EMBL/GenBank/DDBJ databases">
        <authorList>
            <person name="Podell S."/>
        </authorList>
    </citation>
    <scope>NUCLEOTIDE SEQUENCE</scope>
    <source>
        <strain evidence="4">Hildebrandi</strain>
    </source>
</reference>
<feature type="region of interest" description="Disordered" evidence="3">
    <location>
        <begin position="151"/>
        <end position="170"/>
    </location>
</feature>
<evidence type="ECO:0000313" key="5">
    <source>
        <dbReference type="Proteomes" id="UP000693970"/>
    </source>
</evidence>
<feature type="region of interest" description="Disordered" evidence="3">
    <location>
        <begin position="34"/>
        <end position="59"/>
    </location>
</feature>
<dbReference type="AlphaFoldDB" id="A0A9K3KYJ8"/>
<keyword evidence="5" id="KW-1185">Reference proteome</keyword>
<name>A0A9K3KYJ8_9STRA</name>
<reference evidence="4" key="1">
    <citation type="journal article" date="2021" name="Sci. Rep.">
        <title>Diploid genomic architecture of Nitzschia inconspicua, an elite biomass production diatom.</title>
        <authorList>
            <person name="Oliver A."/>
            <person name="Podell S."/>
            <person name="Pinowska A."/>
            <person name="Traller J.C."/>
            <person name="Smith S.R."/>
            <person name="McClure R."/>
            <person name="Beliaev A."/>
            <person name="Bohutskyi P."/>
            <person name="Hill E.A."/>
            <person name="Rabines A."/>
            <person name="Zheng H."/>
            <person name="Allen L.Z."/>
            <person name="Kuo A."/>
            <person name="Grigoriev I.V."/>
            <person name="Allen A.E."/>
            <person name="Hazlebeck D."/>
            <person name="Allen E.E."/>
        </authorList>
    </citation>
    <scope>NUCLEOTIDE SEQUENCE</scope>
    <source>
        <strain evidence="4">Hildebrandi</strain>
    </source>
</reference>
<keyword evidence="2" id="KW-0677">Repeat</keyword>
<evidence type="ECO:0000256" key="2">
    <source>
        <dbReference type="ARBA" id="ARBA00022737"/>
    </source>
</evidence>
<dbReference type="OrthoDB" id="7668193at2759"/>